<sequence length="127" mass="14405">MGRHRIIAVNAAVTKRRGDSLEERILSFRKVEDGNSRLYFQVKGANQSTLYAKLIKDVGNEKTKNKSKKTIKKALEDNKYPLNLDANDYWIPIAIGQSKKENPNKIDDSAIKLSPIFPLTFSEPDIN</sequence>
<feature type="non-terminal residue" evidence="1">
    <location>
        <position position="127"/>
    </location>
</feature>
<organism evidence="1">
    <name type="scientific">hydrothermal vent metagenome</name>
    <dbReference type="NCBI Taxonomy" id="652676"/>
    <lineage>
        <taxon>unclassified sequences</taxon>
        <taxon>metagenomes</taxon>
        <taxon>ecological metagenomes</taxon>
    </lineage>
</organism>
<gene>
    <name evidence="1" type="ORF">MNBD_GAMMA12-1535</name>
</gene>
<reference evidence="1" key="1">
    <citation type="submission" date="2018-06" db="EMBL/GenBank/DDBJ databases">
        <authorList>
            <person name="Zhirakovskaya E."/>
        </authorList>
    </citation>
    <scope>NUCLEOTIDE SEQUENCE</scope>
</reference>
<protein>
    <submittedName>
        <fullName evidence="1">Uncharacterized protein</fullName>
    </submittedName>
</protein>
<dbReference type="AlphaFoldDB" id="A0A3B0YVT5"/>
<accession>A0A3B0YVT5</accession>
<dbReference type="EMBL" id="UOFL01000149">
    <property type="protein sequence ID" value="VAW78359.1"/>
    <property type="molecule type" value="Genomic_DNA"/>
</dbReference>
<proteinExistence type="predicted"/>
<name>A0A3B0YVT5_9ZZZZ</name>
<evidence type="ECO:0000313" key="1">
    <source>
        <dbReference type="EMBL" id="VAW78359.1"/>
    </source>
</evidence>